<keyword evidence="3" id="KW-1185">Reference proteome</keyword>
<evidence type="ECO:0000313" key="2">
    <source>
        <dbReference type="EMBL" id="KAK4121830.1"/>
    </source>
</evidence>
<dbReference type="RefSeq" id="XP_062645601.1">
    <property type="nucleotide sequence ID" value="XM_062796471.1"/>
</dbReference>
<sequence length="435" mass="48317">MASRGSLTSPPTNPTTTNTTRTNAANNNNHARESLLSRKKKEIVDRSMALFQLSLDRCLENSAAAAVSSGLPATAPGGAAGVGVVGGRRRVKRGREEDEFDEQGGSVGDVKGDVVGGKTKKKRENPKEAIKGGKKFACPFCKHDPGKYKSIKTCCGPGWDDVHRVKEHIYRRHSWKSFCPRCFEHFDKPESLKSHQRANVPCKLRERAPDAITEEQEKLLRARAKSHCSEEMKWKDMYRIIFPDEKVPSPYYETETGGSHKAGKSRFQSVDEAKEFLRTEIPRLVRPEIEQYVTTLLEEVQEKVHQRTADIIRNVETKVLMTFHFQEEQASAAAATSAVPGLGRGSTEPSPLPSPAAVGPEMSSRLEQLLEEYKDDQYVSELCSNVQLDLEDFFAGNQEFGGCDGFSQDSAYWTSSSNGGQGSYSVDGEAYVHRY</sequence>
<protein>
    <recommendedName>
        <fullName evidence="4">C2H2-type domain-containing protein</fullName>
    </recommendedName>
</protein>
<reference evidence="2" key="2">
    <citation type="submission" date="2023-05" db="EMBL/GenBank/DDBJ databases">
        <authorList>
            <consortium name="Lawrence Berkeley National Laboratory"/>
            <person name="Steindorff A."/>
            <person name="Hensen N."/>
            <person name="Bonometti L."/>
            <person name="Westerberg I."/>
            <person name="Brannstrom I.O."/>
            <person name="Guillou S."/>
            <person name="Cros-Aarteil S."/>
            <person name="Calhoun S."/>
            <person name="Haridas S."/>
            <person name="Kuo A."/>
            <person name="Mondo S."/>
            <person name="Pangilinan J."/>
            <person name="Riley R."/>
            <person name="Labutti K."/>
            <person name="Andreopoulos B."/>
            <person name="Lipzen A."/>
            <person name="Chen C."/>
            <person name="Yanf M."/>
            <person name="Daum C."/>
            <person name="Ng V."/>
            <person name="Clum A."/>
            <person name="Ohm R."/>
            <person name="Martin F."/>
            <person name="Silar P."/>
            <person name="Natvig D."/>
            <person name="Lalanne C."/>
            <person name="Gautier V."/>
            <person name="Ament-Velasquez S.L."/>
            <person name="Kruys A."/>
            <person name="Hutchinson M.I."/>
            <person name="Powell A.J."/>
            <person name="Barry K."/>
            <person name="Miller A.N."/>
            <person name="Grigoriev I.V."/>
            <person name="Debuchy R."/>
            <person name="Gladieux P."/>
            <person name="Thoren M.H."/>
            <person name="Johannesson H."/>
        </authorList>
    </citation>
    <scope>NUCLEOTIDE SEQUENCE</scope>
    <source>
        <strain evidence="2">CBS 731.68</strain>
    </source>
</reference>
<evidence type="ECO:0000256" key="1">
    <source>
        <dbReference type="SAM" id="MobiDB-lite"/>
    </source>
</evidence>
<dbReference type="Proteomes" id="UP001302602">
    <property type="component" value="Unassembled WGS sequence"/>
</dbReference>
<feature type="region of interest" description="Disordered" evidence="1">
    <location>
        <begin position="1"/>
        <end position="38"/>
    </location>
</feature>
<proteinExistence type="predicted"/>
<organism evidence="2 3">
    <name type="scientific">Parathielavia appendiculata</name>
    <dbReference type="NCBI Taxonomy" id="2587402"/>
    <lineage>
        <taxon>Eukaryota</taxon>
        <taxon>Fungi</taxon>
        <taxon>Dikarya</taxon>
        <taxon>Ascomycota</taxon>
        <taxon>Pezizomycotina</taxon>
        <taxon>Sordariomycetes</taxon>
        <taxon>Sordariomycetidae</taxon>
        <taxon>Sordariales</taxon>
        <taxon>Chaetomiaceae</taxon>
        <taxon>Parathielavia</taxon>
    </lineage>
</organism>
<name>A0AAN6TW12_9PEZI</name>
<reference evidence="2" key="1">
    <citation type="journal article" date="2023" name="Mol. Phylogenet. Evol.">
        <title>Genome-scale phylogeny and comparative genomics of the fungal order Sordariales.</title>
        <authorList>
            <person name="Hensen N."/>
            <person name="Bonometti L."/>
            <person name="Westerberg I."/>
            <person name="Brannstrom I.O."/>
            <person name="Guillou S."/>
            <person name="Cros-Aarteil S."/>
            <person name="Calhoun S."/>
            <person name="Haridas S."/>
            <person name="Kuo A."/>
            <person name="Mondo S."/>
            <person name="Pangilinan J."/>
            <person name="Riley R."/>
            <person name="LaButti K."/>
            <person name="Andreopoulos B."/>
            <person name="Lipzen A."/>
            <person name="Chen C."/>
            <person name="Yan M."/>
            <person name="Daum C."/>
            <person name="Ng V."/>
            <person name="Clum A."/>
            <person name="Steindorff A."/>
            <person name="Ohm R.A."/>
            <person name="Martin F."/>
            <person name="Silar P."/>
            <person name="Natvig D.O."/>
            <person name="Lalanne C."/>
            <person name="Gautier V."/>
            <person name="Ament-Velasquez S.L."/>
            <person name="Kruys A."/>
            <person name="Hutchinson M.I."/>
            <person name="Powell A.J."/>
            <person name="Barry K."/>
            <person name="Miller A.N."/>
            <person name="Grigoriev I.V."/>
            <person name="Debuchy R."/>
            <person name="Gladieux P."/>
            <person name="Hiltunen Thoren M."/>
            <person name="Johannesson H."/>
        </authorList>
    </citation>
    <scope>NUCLEOTIDE SEQUENCE</scope>
    <source>
        <strain evidence="2">CBS 731.68</strain>
    </source>
</reference>
<evidence type="ECO:0000313" key="3">
    <source>
        <dbReference type="Proteomes" id="UP001302602"/>
    </source>
</evidence>
<dbReference type="PANTHER" id="PTHR38166:SF1">
    <property type="entry name" value="C2H2-TYPE DOMAIN-CONTAINING PROTEIN"/>
    <property type="match status" value="1"/>
</dbReference>
<feature type="compositionally biased region" description="Low complexity" evidence="1">
    <location>
        <begin position="14"/>
        <end position="29"/>
    </location>
</feature>
<feature type="region of interest" description="Disordered" evidence="1">
    <location>
        <begin position="336"/>
        <end position="359"/>
    </location>
</feature>
<dbReference type="PANTHER" id="PTHR38166">
    <property type="entry name" value="C2H2-TYPE DOMAIN-CONTAINING PROTEIN-RELATED"/>
    <property type="match status" value="1"/>
</dbReference>
<evidence type="ECO:0008006" key="4">
    <source>
        <dbReference type="Google" id="ProtNLM"/>
    </source>
</evidence>
<dbReference type="EMBL" id="MU853232">
    <property type="protein sequence ID" value="KAK4121830.1"/>
    <property type="molecule type" value="Genomic_DNA"/>
</dbReference>
<feature type="region of interest" description="Disordered" evidence="1">
    <location>
        <begin position="93"/>
        <end position="128"/>
    </location>
</feature>
<dbReference type="AlphaFoldDB" id="A0AAN6TW12"/>
<comment type="caution">
    <text evidence="2">The sequence shown here is derived from an EMBL/GenBank/DDBJ whole genome shotgun (WGS) entry which is preliminary data.</text>
</comment>
<accession>A0AAN6TW12</accession>
<dbReference type="GeneID" id="87833239"/>
<gene>
    <name evidence="2" type="ORF">N657DRAFT_682333</name>
</gene>